<dbReference type="EMBL" id="QLII01000002">
    <property type="protein sequence ID" value="RAI73099.1"/>
    <property type="molecule type" value="Genomic_DNA"/>
</dbReference>
<accession>A0A327NFS2</accession>
<name>A0A327NFS2_9BACT</name>
<dbReference type="RefSeq" id="WP_111350847.1">
    <property type="nucleotide sequence ID" value="NZ_QLII01000002.1"/>
</dbReference>
<dbReference type="InterPro" id="IPR029024">
    <property type="entry name" value="TerB-like"/>
</dbReference>
<evidence type="ECO:0000313" key="1">
    <source>
        <dbReference type="EMBL" id="RAI73099.1"/>
    </source>
</evidence>
<dbReference type="SUPFAM" id="SSF158682">
    <property type="entry name" value="TerB-like"/>
    <property type="match status" value="1"/>
</dbReference>
<dbReference type="CDD" id="cd07177">
    <property type="entry name" value="terB_like"/>
    <property type="match status" value="1"/>
</dbReference>
<proteinExistence type="predicted"/>
<dbReference type="AlphaFoldDB" id="A0A327NFS2"/>
<dbReference type="OrthoDB" id="1120295at2"/>
<dbReference type="Gene3D" id="1.10.3680.10">
    <property type="entry name" value="TerB-like"/>
    <property type="match status" value="1"/>
</dbReference>
<protein>
    <submittedName>
        <fullName evidence="1">TerB family tellurite resistance protein</fullName>
    </submittedName>
</protein>
<organism evidence="1 2">
    <name type="scientific">Spirosoma telluris</name>
    <dbReference type="NCBI Taxonomy" id="2183553"/>
    <lineage>
        <taxon>Bacteria</taxon>
        <taxon>Pseudomonadati</taxon>
        <taxon>Bacteroidota</taxon>
        <taxon>Cytophagia</taxon>
        <taxon>Cytophagales</taxon>
        <taxon>Cytophagaceae</taxon>
        <taxon>Spirosoma</taxon>
    </lineage>
</organism>
<sequence length="117" mass="13563">MYSPDVAMGLGSIVYALCKLDGQLHKEETKVACELLAEWPYSDLAICAMFLRDNVGEPAEEACAFGLRRMADKRVEISQETKKRFVRILLRVARAHEGISREERAFIRRFWRELQRT</sequence>
<comment type="caution">
    <text evidence="1">The sequence shown here is derived from an EMBL/GenBank/DDBJ whole genome shotgun (WGS) entry which is preliminary data.</text>
</comment>
<reference evidence="1 2" key="1">
    <citation type="submission" date="2018-06" db="EMBL/GenBank/DDBJ databases">
        <title>Spirosoma sp. HMF3257 Genome sequencing and assembly.</title>
        <authorList>
            <person name="Kang H."/>
            <person name="Cha I."/>
            <person name="Kim H."/>
            <person name="Kang J."/>
            <person name="Joh K."/>
        </authorList>
    </citation>
    <scope>NUCLEOTIDE SEQUENCE [LARGE SCALE GENOMIC DNA]</scope>
    <source>
        <strain evidence="1 2">HMF3257</strain>
    </source>
</reference>
<evidence type="ECO:0000313" key="2">
    <source>
        <dbReference type="Proteomes" id="UP000249016"/>
    </source>
</evidence>
<keyword evidence="2" id="KW-1185">Reference proteome</keyword>
<gene>
    <name evidence="1" type="ORF">HMF3257_37520</name>
</gene>
<dbReference type="Proteomes" id="UP000249016">
    <property type="component" value="Unassembled WGS sequence"/>
</dbReference>